<accession>A0A0G4ELD0</accession>
<dbReference type="InParanoid" id="A0A0G4ELD0"/>
<dbReference type="Proteomes" id="UP000041254">
    <property type="component" value="Unassembled WGS sequence"/>
</dbReference>
<reference evidence="2 3" key="1">
    <citation type="submission" date="2014-11" db="EMBL/GenBank/DDBJ databases">
        <authorList>
            <person name="Zhu J."/>
            <person name="Qi W."/>
            <person name="Song R."/>
        </authorList>
    </citation>
    <scope>NUCLEOTIDE SEQUENCE [LARGE SCALE GENOMIC DNA]</scope>
</reference>
<protein>
    <submittedName>
        <fullName evidence="2">Uncharacterized protein</fullName>
    </submittedName>
</protein>
<gene>
    <name evidence="2" type="ORF">Vbra_12208</name>
</gene>
<organism evidence="2 3">
    <name type="scientific">Vitrella brassicaformis (strain CCMP3155)</name>
    <dbReference type="NCBI Taxonomy" id="1169540"/>
    <lineage>
        <taxon>Eukaryota</taxon>
        <taxon>Sar</taxon>
        <taxon>Alveolata</taxon>
        <taxon>Colpodellida</taxon>
        <taxon>Vitrellaceae</taxon>
        <taxon>Vitrella</taxon>
    </lineage>
</organism>
<dbReference type="AlphaFoldDB" id="A0A0G4ELD0"/>
<feature type="compositionally biased region" description="Low complexity" evidence="1">
    <location>
        <begin position="326"/>
        <end position="335"/>
    </location>
</feature>
<name>A0A0G4ELD0_VITBC</name>
<feature type="region of interest" description="Disordered" evidence="1">
    <location>
        <begin position="112"/>
        <end position="156"/>
    </location>
</feature>
<proteinExistence type="predicted"/>
<evidence type="ECO:0000313" key="3">
    <source>
        <dbReference type="Proteomes" id="UP000041254"/>
    </source>
</evidence>
<feature type="region of interest" description="Disordered" evidence="1">
    <location>
        <begin position="261"/>
        <end position="346"/>
    </location>
</feature>
<dbReference type="VEuPathDB" id="CryptoDB:Vbra_12208"/>
<evidence type="ECO:0000256" key="1">
    <source>
        <dbReference type="SAM" id="MobiDB-lite"/>
    </source>
</evidence>
<dbReference type="EMBL" id="CDMY01000255">
    <property type="protein sequence ID" value="CEL97580.1"/>
    <property type="molecule type" value="Genomic_DNA"/>
</dbReference>
<evidence type="ECO:0000313" key="2">
    <source>
        <dbReference type="EMBL" id="CEL97580.1"/>
    </source>
</evidence>
<keyword evidence="3" id="KW-1185">Reference proteome</keyword>
<sequence>MEREILHRRLCSHLVARLSTHFADDASTSPEEAHASVEFRTDPDCFVATCHRGQGTPVVLELFHLTSGVPLFHTLRSAIVARNEMAVDIGLQEWKGYGRLIDGFSDGAGMDVDYQCMQPRGQPSSQSSSDGTPLTPSSSSHPDSEEEEGPDPMDVLRPTTSILAVSEPFAPRCGSEKKRVFDKQNPVYLNRIADSLLKPFRNRADISIEWDAGQRRFVGRANATGQQWTGRVLPSEAGRDEVKAAFDKALKSLTILAGKAEQETAPCVDEPNDAAGNGDEEEGGGAGASASQATEAPLGKRQRRKKVVFDPSADTPLKRKPDQTVQPQSRPRSYPRSPPNGGVFYDPGNSRFVAECSDITGRPRGSDTYLFDCEVLGFEGAKRAAIAFRQGFVEQTSRRAVAVGMPSAPEPAILPPPRQFSHA</sequence>